<dbReference type="InParanoid" id="A0A0H2RUK6"/>
<proteinExistence type="predicted"/>
<name>A0A0H2RUK6_9AGAM</name>
<sequence length="374" mass="41294">MEGTVDSKVNWAEDVENFMAERDLSSPPIPPPTPYSAPTGRVAPGPRTGFSPPWGTLHRRQQRTGMQGCFRSRRTPGPVRTGPCRCLRARSIWWRNGPRPQQTPARTWYYQPSPSSVFETSSNKLDSTKYRHPHSPHLLLPKQGPLARSLVDSTVQTDPLSFDTSLPLPPPVLSVTKAVQPSLDLGKESIGVQTEPPEPLPSSLSLESMLEVAEFASATEDAQAAFKKFKTSSHRHDVMHSLAPSRCRLACLAREVAENLAKEKQMLGISKAANWDDEGQYQRNARPNNPFEDTAGTADKVEEEFSIVRLRLGPRPTKAVEKFPGEVAGSRQGPFPNPEIKVGGELQHERVNSRRIQSIGGLCRSSQSNPRITG</sequence>
<evidence type="ECO:0000313" key="3">
    <source>
        <dbReference type="Proteomes" id="UP000053477"/>
    </source>
</evidence>
<keyword evidence="3" id="KW-1185">Reference proteome</keyword>
<reference evidence="2 3" key="1">
    <citation type="submission" date="2015-04" db="EMBL/GenBank/DDBJ databases">
        <title>Complete genome sequence of Schizopora paradoxa KUC8140, a cosmopolitan wood degrader in East Asia.</title>
        <authorList>
            <consortium name="DOE Joint Genome Institute"/>
            <person name="Min B."/>
            <person name="Park H."/>
            <person name="Jang Y."/>
            <person name="Kim J.-J."/>
            <person name="Kim K.H."/>
            <person name="Pangilinan J."/>
            <person name="Lipzen A."/>
            <person name="Riley R."/>
            <person name="Grigoriev I.V."/>
            <person name="Spatafora J.W."/>
            <person name="Choi I.-G."/>
        </authorList>
    </citation>
    <scope>NUCLEOTIDE SEQUENCE [LARGE SCALE GENOMIC DNA]</scope>
    <source>
        <strain evidence="2 3">KUC8140</strain>
    </source>
</reference>
<evidence type="ECO:0000313" key="2">
    <source>
        <dbReference type="EMBL" id="KLO15534.1"/>
    </source>
</evidence>
<organism evidence="2 3">
    <name type="scientific">Schizopora paradoxa</name>
    <dbReference type="NCBI Taxonomy" id="27342"/>
    <lineage>
        <taxon>Eukaryota</taxon>
        <taxon>Fungi</taxon>
        <taxon>Dikarya</taxon>
        <taxon>Basidiomycota</taxon>
        <taxon>Agaricomycotina</taxon>
        <taxon>Agaricomycetes</taxon>
        <taxon>Hymenochaetales</taxon>
        <taxon>Schizoporaceae</taxon>
        <taxon>Schizopora</taxon>
    </lineage>
</organism>
<gene>
    <name evidence="2" type="ORF">SCHPADRAFT_888449</name>
</gene>
<accession>A0A0H2RUK6</accession>
<feature type="region of interest" description="Disordered" evidence="1">
    <location>
        <begin position="326"/>
        <end position="351"/>
    </location>
</feature>
<dbReference type="Proteomes" id="UP000053477">
    <property type="component" value="Unassembled WGS sequence"/>
</dbReference>
<feature type="region of interest" description="Disordered" evidence="1">
    <location>
        <begin position="16"/>
        <end position="78"/>
    </location>
</feature>
<evidence type="ECO:0000256" key="1">
    <source>
        <dbReference type="SAM" id="MobiDB-lite"/>
    </source>
</evidence>
<protein>
    <submittedName>
        <fullName evidence="2">Uncharacterized protein</fullName>
    </submittedName>
</protein>
<dbReference type="EMBL" id="KQ085928">
    <property type="protein sequence ID" value="KLO15534.1"/>
    <property type="molecule type" value="Genomic_DNA"/>
</dbReference>
<dbReference type="AlphaFoldDB" id="A0A0H2RUK6"/>